<reference evidence="2" key="1">
    <citation type="submission" date="2020-10" db="EMBL/GenBank/DDBJ databases">
        <authorList>
            <person name="Kikuchi T."/>
        </authorList>
    </citation>
    <scope>NUCLEOTIDE SEQUENCE</scope>
    <source>
        <strain evidence="2">NKZ352</strain>
    </source>
</reference>
<gene>
    <name evidence="2" type="ORF">CAUJ_LOCUS1700</name>
</gene>
<protein>
    <submittedName>
        <fullName evidence="2">Uncharacterized protein</fullName>
    </submittedName>
</protein>
<feature type="region of interest" description="Disordered" evidence="1">
    <location>
        <begin position="1"/>
        <end position="43"/>
    </location>
</feature>
<evidence type="ECO:0000313" key="2">
    <source>
        <dbReference type="EMBL" id="CAD6185781.1"/>
    </source>
</evidence>
<dbReference type="Proteomes" id="UP000835052">
    <property type="component" value="Unassembled WGS sequence"/>
</dbReference>
<dbReference type="OrthoDB" id="5812360at2759"/>
<feature type="region of interest" description="Disordered" evidence="1">
    <location>
        <begin position="352"/>
        <end position="371"/>
    </location>
</feature>
<dbReference type="AlphaFoldDB" id="A0A8S1GS94"/>
<evidence type="ECO:0000313" key="3">
    <source>
        <dbReference type="Proteomes" id="UP000835052"/>
    </source>
</evidence>
<comment type="caution">
    <text evidence="2">The sequence shown here is derived from an EMBL/GenBank/DDBJ whole genome shotgun (WGS) entry which is preliminary data.</text>
</comment>
<accession>A0A8S1GS94</accession>
<dbReference type="EMBL" id="CAJGYM010000003">
    <property type="protein sequence ID" value="CAD6185781.1"/>
    <property type="molecule type" value="Genomic_DNA"/>
</dbReference>
<keyword evidence="3" id="KW-1185">Reference proteome</keyword>
<name>A0A8S1GS94_9PELO</name>
<sequence>MPVVGDNDTAFGTMPSDALPPCTWQQSGGDANPETLKKGTRRTVDEQDLQLSEACDGHITMESRDERLAKQRKRHTPQRGQHELKRLTSSTPLRIREANVATAHQPSHPAPPAVNSRLFQELHEREHIRGLDRAGARQLLQDKLVFRGDTDIDVIRKRRFCVLTLSNENYQFDDLSIPSEVTCVSMEQGKICSALRLEAIPGDNYSNRSQLETMRVKRLGFNPSSADDVDWMYRSMHHFFERCMDSLILVPACQFAAILHWLRQISELRTTGGTPSICLSRVMCVEDFIISIQELNGCFTVSNPPPTSRTPSFESSVQISKWLINALRKCAAVSKNEVETTHPYRPQAWLYENGNEEPNAQQPRNEFPERANPFTMNHSNAFVYQRSASEQRIWDWVMSVDPSITTEDMAEDVCQQLEETLNINPSSETAFE</sequence>
<evidence type="ECO:0000256" key="1">
    <source>
        <dbReference type="SAM" id="MobiDB-lite"/>
    </source>
</evidence>
<proteinExistence type="predicted"/>
<organism evidence="2 3">
    <name type="scientific">Caenorhabditis auriculariae</name>
    <dbReference type="NCBI Taxonomy" id="2777116"/>
    <lineage>
        <taxon>Eukaryota</taxon>
        <taxon>Metazoa</taxon>
        <taxon>Ecdysozoa</taxon>
        <taxon>Nematoda</taxon>
        <taxon>Chromadorea</taxon>
        <taxon>Rhabditida</taxon>
        <taxon>Rhabditina</taxon>
        <taxon>Rhabditomorpha</taxon>
        <taxon>Rhabditoidea</taxon>
        <taxon>Rhabditidae</taxon>
        <taxon>Peloderinae</taxon>
        <taxon>Caenorhabditis</taxon>
    </lineage>
</organism>